<dbReference type="EMBL" id="WHWC01000016">
    <property type="protein sequence ID" value="KAG8367028.1"/>
    <property type="molecule type" value="Genomic_DNA"/>
</dbReference>
<feature type="transmembrane region" description="Helical" evidence="1">
    <location>
        <begin position="33"/>
        <end position="51"/>
    </location>
</feature>
<keyword evidence="3" id="KW-1185">Reference proteome</keyword>
<accession>A0AAV6WJF4</accession>
<feature type="transmembrane region" description="Helical" evidence="1">
    <location>
        <begin position="132"/>
        <end position="151"/>
    </location>
</feature>
<proteinExistence type="predicted"/>
<sequence length="158" mass="18049">MAEGSNKLLGICYMLLASHFAVSASFQLNDPDWYFWIPLYASACVVNLVNWAKAISSRSIRKLAKFGFWIGVSLFIKVTIESLLHGRDKFWSIDMRDRIVRERFGSGLVICSMFLHLDSSSDPNHPTRVTKYGVPVLVGIAYGLSFVFFVFQHEEIRY</sequence>
<comment type="caution">
    <text evidence="2">The sequence shown here is derived from an EMBL/GenBank/DDBJ whole genome shotgun (WGS) entry which is preliminary data.</text>
</comment>
<dbReference type="AlphaFoldDB" id="A0AAV6WJF4"/>
<keyword evidence="1" id="KW-1133">Transmembrane helix</keyword>
<keyword evidence="1" id="KW-0472">Membrane</keyword>
<dbReference type="PANTHER" id="PTHR34262">
    <property type="entry name" value="TRANSMEMBRANE PROTEIN 220"/>
    <property type="match status" value="1"/>
</dbReference>
<keyword evidence="1" id="KW-0812">Transmembrane</keyword>
<evidence type="ECO:0000256" key="1">
    <source>
        <dbReference type="SAM" id="Phobius"/>
    </source>
</evidence>
<protein>
    <recommendedName>
        <fullName evidence="4">Transmembrane protein 220</fullName>
    </recommendedName>
</protein>
<dbReference type="Proteomes" id="UP000826271">
    <property type="component" value="Unassembled WGS sequence"/>
</dbReference>
<dbReference type="Pfam" id="PF15071">
    <property type="entry name" value="TMEM220"/>
    <property type="match status" value="1"/>
</dbReference>
<evidence type="ECO:0000313" key="2">
    <source>
        <dbReference type="EMBL" id="KAG8367028.1"/>
    </source>
</evidence>
<dbReference type="InterPro" id="IPR029377">
    <property type="entry name" value="TMEM220"/>
</dbReference>
<organism evidence="2 3">
    <name type="scientific">Buddleja alternifolia</name>
    <dbReference type="NCBI Taxonomy" id="168488"/>
    <lineage>
        <taxon>Eukaryota</taxon>
        <taxon>Viridiplantae</taxon>
        <taxon>Streptophyta</taxon>
        <taxon>Embryophyta</taxon>
        <taxon>Tracheophyta</taxon>
        <taxon>Spermatophyta</taxon>
        <taxon>Magnoliopsida</taxon>
        <taxon>eudicotyledons</taxon>
        <taxon>Gunneridae</taxon>
        <taxon>Pentapetalae</taxon>
        <taxon>asterids</taxon>
        <taxon>lamiids</taxon>
        <taxon>Lamiales</taxon>
        <taxon>Scrophulariaceae</taxon>
        <taxon>Buddlejeae</taxon>
        <taxon>Buddleja</taxon>
    </lineage>
</organism>
<reference evidence="2" key="1">
    <citation type="submission" date="2019-10" db="EMBL/GenBank/DDBJ databases">
        <authorList>
            <person name="Zhang R."/>
            <person name="Pan Y."/>
            <person name="Wang J."/>
            <person name="Ma R."/>
            <person name="Yu S."/>
        </authorList>
    </citation>
    <scope>NUCLEOTIDE SEQUENCE</scope>
    <source>
        <strain evidence="2">LA-IB0</strain>
        <tissue evidence="2">Leaf</tissue>
    </source>
</reference>
<name>A0AAV6WJF4_9LAMI</name>
<evidence type="ECO:0000313" key="3">
    <source>
        <dbReference type="Proteomes" id="UP000826271"/>
    </source>
</evidence>
<dbReference type="PANTHER" id="PTHR34262:SF1">
    <property type="entry name" value="TRANSMEMBRANE PROTEIN 220"/>
    <property type="match status" value="1"/>
</dbReference>
<gene>
    <name evidence="2" type="ORF">BUALT_Bualt16G0029800</name>
</gene>
<feature type="transmembrane region" description="Helical" evidence="1">
    <location>
        <begin position="63"/>
        <end position="80"/>
    </location>
</feature>
<evidence type="ECO:0008006" key="4">
    <source>
        <dbReference type="Google" id="ProtNLM"/>
    </source>
</evidence>